<evidence type="ECO:0000313" key="3">
    <source>
        <dbReference type="Proteomes" id="UP000692954"/>
    </source>
</evidence>
<accession>A0A8S1P088</accession>
<reference evidence="2" key="1">
    <citation type="submission" date="2021-01" db="EMBL/GenBank/DDBJ databases">
        <authorList>
            <consortium name="Genoscope - CEA"/>
            <person name="William W."/>
        </authorList>
    </citation>
    <scope>NUCLEOTIDE SEQUENCE</scope>
</reference>
<feature type="transmembrane region" description="Helical" evidence="1">
    <location>
        <begin position="28"/>
        <end position="47"/>
    </location>
</feature>
<sequence length="520" mass="61241">MPVSDCQESSTINSSSFKNIASKLRMSTILIIYTFIILGLSLAILIGCQKIQLQMATDQVQIISEQILTIQNKKALSIQSQNAMYVLQFAFFLIQTKMTKLVSMNYQMQKMDLKIGQEIQHCKIMQQYNRYMQISSSCFTFISNQSLKNAETKPFLKFVNLLHTLQFTFDFNIVSQQIYIVSLTDNLLTVYYPTKPENETVEAFQQQWFINYTSELQKTKQFIPFKISRLFHMQNYNQILATFSNILFDPKFQITGIASLLIDFLQLQNFLYMDKINLIIVYEDGTLVYTKCFFEHQIENIYDLIYNESLTGFNITDWEEIKYSINHTNYPIYKYNTLLKQNVYIKASQLPQTQLIALTLQNFTFEQEIAQVLDGKIQQVVSWYANMSLYAVVIDIIILLLTILPLRFLFHSTNLILDMMMKYLNGKFDYKLKDDIFNHNFFQSKNNSLSKLYETFQKIDKTLYNSQFQKSEQCKLIEAFQFVRNEKISLIYPKKKLQDKEQIISSQLFSSLTKFQKEET</sequence>
<keyword evidence="3" id="KW-1185">Reference proteome</keyword>
<gene>
    <name evidence="2" type="ORF">PSON_ATCC_30995.1.T0650013</name>
</gene>
<keyword evidence="1" id="KW-1133">Transmembrane helix</keyword>
<organism evidence="2 3">
    <name type="scientific">Paramecium sonneborni</name>
    <dbReference type="NCBI Taxonomy" id="65129"/>
    <lineage>
        <taxon>Eukaryota</taxon>
        <taxon>Sar</taxon>
        <taxon>Alveolata</taxon>
        <taxon>Ciliophora</taxon>
        <taxon>Intramacronucleata</taxon>
        <taxon>Oligohymenophorea</taxon>
        <taxon>Peniculida</taxon>
        <taxon>Parameciidae</taxon>
        <taxon>Paramecium</taxon>
    </lineage>
</organism>
<keyword evidence="1" id="KW-0472">Membrane</keyword>
<name>A0A8S1P088_9CILI</name>
<comment type="caution">
    <text evidence="2">The sequence shown here is derived from an EMBL/GenBank/DDBJ whole genome shotgun (WGS) entry which is preliminary data.</text>
</comment>
<dbReference type="EMBL" id="CAJJDN010000065">
    <property type="protein sequence ID" value="CAD8095635.1"/>
    <property type="molecule type" value="Genomic_DNA"/>
</dbReference>
<evidence type="ECO:0000256" key="1">
    <source>
        <dbReference type="SAM" id="Phobius"/>
    </source>
</evidence>
<proteinExistence type="predicted"/>
<evidence type="ECO:0008006" key="4">
    <source>
        <dbReference type="Google" id="ProtNLM"/>
    </source>
</evidence>
<keyword evidence="1" id="KW-0812">Transmembrane</keyword>
<protein>
    <recommendedName>
        <fullName evidence="4">Transmembrane protein</fullName>
    </recommendedName>
</protein>
<feature type="transmembrane region" description="Helical" evidence="1">
    <location>
        <begin position="387"/>
        <end position="410"/>
    </location>
</feature>
<dbReference type="OrthoDB" id="304768at2759"/>
<dbReference type="AlphaFoldDB" id="A0A8S1P088"/>
<evidence type="ECO:0000313" key="2">
    <source>
        <dbReference type="EMBL" id="CAD8095635.1"/>
    </source>
</evidence>
<dbReference type="Proteomes" id="UP000692954">
    <property type="component" value="Unassembled WGS sequence"/>
</dbReference>